<dbReference type="Pfam" id="PF23622">
    <property type="entry name" value="LRR_At1g61320_AtMIF1"/>
    <property type="match status" value="1"/>
</dbReference>
<organism evidence="2 3">
    <name type="scientific">Zingiber officinale</name>
    <name type="common">Ginger</name>
    <name type="synonym">Amomum zingiber</name>
    <dbReference type="NCBI Taxonomy" id="94328"/>
    <lineage>
        <taxon>Eukaryota</taxon>
        <taxon>Viridiplantae</taxon>
        <taxon>Streptophyta</taxon>
        <taxon>Embryophyta</taxon>
        <taxon>Tracheophyta</taxon>
        <taxon>Spermatophyta</taxon>
        <taxon>Magnoliopsida</taxon>
        <taxon>Liliopsida</taxon>
        <taxon>Zingiberales</taxon>
        <taxon>Zingiberaceae</taxon>
        <taxon>Zingiber</taxon>
    </lineage>
</organism>
<proteinExistence type="predicted"/>
<accession>A0A8J5HE17</accession>
<dbReference type="AlphaFoldDB" id="A0A8J5HE17"/>
<keyword evidence="3" id="KW-1185">Reference proteome</keyword>
<dbReference type="Proteomes" id="UP000734854">
    <property type="component" value="Unassembled WGS sequence"/>
</dbReference>
<dbReference type="InterPro" id="IPR053781">
    <property type="entry name" value="F-box_AtFBL13-like"/>
</dbReference>
<evidence type="ECO:0000313" key="2">
    <source>
        <dbReference type="EMBL" id="KAG6526206.1"/>
    </source>
</evidence>
<dbReference type="InterPro" id="IPR055357">
    <property type="entry name" value="LRR_At1g61320_AtMIF1"/>
</dbReference>
<name>A0A8J5HE17_ZINOF</name>
<dbReference type="EMBL" id="JACMSC010000004">
    <property type="protein sequence ID" value="KAG6526206.1"/>
    <property type="molecule type" value="Genomic_DNA"/>
</dbReference>
<feature type="domain" description="F-box" evidence="1">
    <location>
        <begin position="10"/>
        <end position="46"/>
    </location>
</feature>
<dbReference type="PROSITE" id="PS50181">
    <property type="entry name" value="FBOX"/>
    <property type="match status" value="1"/>
</dbReference>
<dbReference type="CDD" id="cd22160">
    <property type="entry name" value="F-box_AtFBL13-like"/>
    <property type="match status" value="1"/>
</dbReference>
<comment type="caution">
    <text evidence="2">The sequence shown here is derived from an EMBL/GenBank/DDBJ whole genome shotgun (WGS) entry which is preliminary data.</text>
</comment>
<dbReference type="InterPro" id="IPR053772">
    <property type="entry name" value="At1g61320/At1g61330-like"/>
</dbReference>
<reference evidence="2 3" key="1">
    <citation type="submission" date="2020-08" db="EMBL/GenBank/DDBJ databases">
        <title>Plant Genome Project.</title>
        <authorList>
            <person name="Zhang R.-G."/>
        </authorList>
    </citation>
    <scope>NUCLEOTIDE SEQUENCE [LARGE SCALE GENOMIC DNA]</scope>
    <source>
        <tissue evidence="2">Rhizome</tissue>
    </source>
</reference>
<dbReference type="PANTHER" id="PTHR34145">
    <property type="entry name" value="OS02G0105600 PROTEIN"/>
    <property type="match status" value="1"/>
</dbReference>
<dbReference type="OrthoDB" id="673865at2759"/>
<dbReference type="InterPro" id="IPR001810">
    <property type="entry name" value="F-box_dom"/>
</dbReference>
<protein>
    <recommendedName>
        <fullName evidence="1">F-box domain-containing protein</fullName>
    </recommendedName>
</protein>
<evidence type="ECO:0000259" key="1">
    <source>
        <dbReference type="PROSITE" id="PS50181"/>
    </source>
</evidence>
<dbReference type="PANTHER" id="PTHR34145:SF65">
    <property type="entry name" value="FBD DOMAIN-CONTAINING PROTEIN"/>
    <property type="match status" value="1"/>
</dbReference>
<evidence type="ECO:0000313" key="3">
    <source>
        <dbReference type="Proteomes" id="UP000734854"/>
    </source>
</evidence>
<gene>
    <name evidence="2" type="ORF">ZIOFF_016187</name>
</gene>
<sequence length="520" mass="58793">MGQRRRERAEDRISNLPDHLLQSILHLLPLKSAVRTDLLSKRWRGLWLNVLLSATDLDFGPDFAAAESPDQFSATVDRYLRLHGNSPLRRLRILFSPFDHLLPAIDTWVAVAATKRVEEFDLDLSQGIIDGVEGDYMDGRGQYLLPAALFRCESLTHLSLSRCDFSRPAHFAVFRRLNELNLCRVNVTDEALQELLVDCPVLERLSLMNCRLLGAVRVVGEPELQLRALALVDCPGIDELEINAPKLQSFVYSGGVCSQIDFGGMPELVDAKLSLVAGDSMEADYGDAIAQLSQVRNLSLCSGTLACIVANEEFEAEDFEVMFPNLHELQVTMKHISKEYLACVYDFFRHYPSPFLEKLFIQLPKDVHDLPEYFKLIISDIQKPPDIALDNLKVIKMTNFQGSNNEMKLVKFLLERAAALEYLLLVSPPFDGTDCLAKQNVEIEQTNPEERMWIKIILGQISALPKASPEVCIKLVEFWQDEDTINPTHNNNLYSRYDYQSGTVCHKLVHALFRGDIGVD</sequence>
<dbReference type="Pfam" id="PF00646">
    <property type="entry name" value="F-box"/>
    <property type="match status" value="1"/>
</dbReference>